<dbReference type="KEGG" id="ntd:EGO55_14945"/>
<evidence type="ECO:0000313" key="2">
    <source>
        <dbReference type="Proteomes" id="UP000016568"/>
    </source>
</evidence>
<accession>U2Y3S4</accession>
<evidence type="ECO:0008006" key="3">
    <source>
        <dbReference type="Google" id="ProtNLM"/>
    </source>
</evidence>
<evidence type="ECO:0000313" key="1">
    <source>
        <dbReference type="EMBL" id="GAD47666.1"/>
    </source>
</evidence>
<reference evidence="1 2" key="1">
    <citation type="submission" date="2013-09" db="EMBL/GenBank/DDBJ databases">
        <title>Whole genome shotgun sequence of Novosphingobium tardaugens NBRC 16725.</title>
        <authorList>
            <person name="Isaki S."/>
            <person name="Hosoyama A."/>
            <person name="Tsuchikane K."/>
            <person name="Katsumata H."/>
            <person name="Ando Y."/>
            <person name="Yamazaki S."/>
            <person name="Fujita N."/>
        </authorList>
    </citation>
    <scope>NUCLEOTIDE SEQUENCE [LARGE SCALE GENOMIC DNA]</scope>
    <source>
        <strain evidence="1 2">NBRC 16725</strain>
    </source>
</reference>
<dbReference type="AlphaFoldDB" id="U2Y3S4"/>
<proteinExistence type="predicted"/>
<dbReference type="eggNOG" id="ENOG5032YPP">
    <property type="taxonomic scope" value="Bacteria"/>
</dbReference>
<dbReference type="Gene3D" id="1.10.10.10">
    <property type="entry name" value="Winged helix-like DNA-binding domain superfamily/Winged helix DNA-binding domain"/>
    <property type="match status" value="1"/>
</dbReference>
<dbReference type="RefSeq" id="WP_021688573.1">
    <property type="nucleotide sequence ID" value="NZ_BASZ01000001.1"/>
</dbReference>
<sequence>MLDRERLPSPDQPEEALAAVVALRRLADLLERKAVRAALMQGWSWAKIAQALGVSKQAAHKRLSDIKTIPDHVEE</sequence>
<dbReference type="InterPro" id="IPR036388">
    <property type="entry name" value="WH-like_DNA-bd_sf"/>
</dbReference>
<dbReference type="Proteomes" id="UP000016568">
    <property type="component" value="Unassembled WGS sequence"/>
</dbReference>
<comment type="caution">
    <text evidence="1">The sequence shown here is derived from an EMBL/GenBank/DDBJ whole genome shotgun (WGS) entry which is preliminary data.</text>
</comment>
<dbReference type="OrthoDB" id="3579809at2"/>
<dbReference type="EMBL" id="BASZ01000001">
    <property type="protein sequence ID" value="GAD47666.1"/>
    <property type="molecule type" value="Genomic_DNA"/>
</dbReference>
<name>U2Y3S4_9SPHN</name>
<organism evidence="1 2">
    <name type="scientific">Caenibius tardaugens NBRC 16725</name>
    <dbReference type="NCBI Taxonomy" id="1219035"/>
    <lineage>
        <taxon>Bacteria</taxon>
        <taxon>Pseudomonadati</taxon>
        <taxon>Pseudomonadota</taxon>
        <taxon>Alphaproteobacteria</taxon>
        <taxon>Sphingomonadales</taxon>
        <taxon>Erythrobacteraceae</taxon>
        <taxon>Caenibius</taxon>
    </lineage>
</organism>
<keyword evidence="2" id="KW-1185">Reference proteome</keyword>
<gene>
    <name evidence="1" type="ORF">NT2_01_04370</name>
</gene>
<protein>
    <recommendedName>
        <fullName evidence="3">Helix-turn-helix domain-containing protein</fullName>
    </recommendedName>
</protein>